<feature type="transmembrane region" description="Helical" evidence="1">
    <location>
        <begin position="50"/>
        <end position="68"/>
    </location>
</feature>
<evidence type="ECO:0000313" key="2">
    <source>
        <dbReference type="Proteomes" id="UP000887563"/>
    </source>
</evidence>
<keyword evidence="1" id="KW-1133">Transmembrane helix</keyword>
<keyword evidence="1" id="KW-0812">Transmembrane</keyword>
<evidence type="ECO:0000313" key="3">
    <source>
        <dbReference type="WBParaSite" id="Minc3s01236g21961"/>
    </source>
</evidence>
<accession>A0A914M3G4</accession>
<reference evidence="3" key="1">
    <citation type="submission" date="2022-11" db="UniProtKB">
        <authorList>
            <consortium name="WormBaseParasite"/>
        </authorList>
    </citation>
    <scope>IDENTIFICATION</scope>
</reference>
<organism evidence="2 3">
    <name type="scientific">Meloidogyne incognita</name>
    <name type="common">Southern root-knot nematode worm</name>
    <name type="synonym">Oxyuris incognita</name>
    <dbReference type="NCBI Taxonomy" id="6306"/>
    <lineage>
        <taxon>Eukaryota</taxon>
        <taxon>Metazoa</taxon>
        <taxon>Ecdysozoa</taxon>
        <taxon>Nematoda</taxon>
        <taxon>Chromadorea</taxon>
        <taxon>Rhabditida</taxon>
        <taxon>Tylenchina</taxon>
        <taxon>Tylenchomorpha</taxon>
        <taxon>Tylenchoidea</taxon>
        <taxon>Meloidogynidae</taxon>
        <taxon>Meloidogyninae</taxon>
        <taxon>Meloidogyne</taxon>
        <taxon>Meloidogyne incognita group</taxon>
    </lineage>
</organism>
<name>A0A914M3G4_MELIC</name>
<keyword evidence="2" id="KW-1185">Reference proteome</keyword>
<protein>
    <submittedName>
        <fullName evidence="3">NADH dehydrogenase subunit 6</fullName>
    </submittedName>
</protein>
<dbReference type="Proteomes" id="UP000887563">
    <property type="component" value="Unplaced"/>
</dbReference>
<feature type="transmembrane region" description="Helical" evidence="1">
    <location>
        <begin position="21"/>
        <end position="44"/>
    </location>
</feature>
<dbReference type="AlphaFoldDB" id="A0A914M3G4"/>
<proteinExistence type="predicted"/>
<evidence type="ECO:0000256" key="1">
    <source>
        <dbReference type="SAM" id="Phobius"/>
    </source>
</evidence>
<keyword evidence="1" id="KW-0472">Membrane</keyword>
<sequence>MIFLTSIAWTSSMTFIPTTSYTTALSAIALTGLSVFMLTLNIMLLCMLDLYILLLYMLTLFIISLSMLPQSTCFNN</sequence>
<dbReference type="WBParaSite" id="Minc3s01236g21961">
    <property type="protein sequence ID" value="Minc3s01236g21961"/>
    <property type="gene ID" value="Minc3s01236g21961"/>
</dbReference>